<gene>
    <name evidence="6" type="ORF">SM124_10545</name>
</gene>
<evidence type="ECO:0000313" key="7">
    <source>
        <dbReference type="Proteomes" id="UP001290455"/>
    </source>
</evidence>
<name>A0ABU5IYG5_9BACI</name>
<dbReference type="Gene3D" id="1.10.357.10">
    <property type="entry name" value="Tetracycline Repressor, domain 2"/>
    <property type="match status" value="1"/>
</dbReference>
<reference evidence="6 7" key="1">
    <citation type="submission" date="2023-11" db="EMBL/GenBank/DDBJ databases">
        <title>Bacillus jintuensis, isolated from a mudflat on the Beibu Gulf coast.</title>
        <authorList>
            <person name="Li M."/>
        </authorList>
    </citation>
    <scope>NUCLEOTIDE SEQUENCE [LARGE SCALE GENOMIC DNA]</scope>
    <source>
        <strain evidence="6 7">31A1R</strain>
    </source>
</reference>
<dbReference type="PROSITE" id="PS01081">
    <property type="entry name" value="HTH_TETR_1"/>
    <property type="match status" value="1"/>
</dbReference>
<keyword evidence="2 4" id="KW-0238">DNA-binding</keyword>
<accession>A0ABU5IYG5</accession>
<feature type="DNA-binding region" description="H-T-H motif" evidence="4">
    <location>
        <begin position="42"/>
        <end position="61"/>
    </location>
</feature>
<evidence type="ECO:0000256" key="2">
    <source>
        <dbReference type="ARBA" id="ARBA00023125"/>
    </source>
</evidence>
<feature type="domain" description="HTH tetR-type" evidence="5">
    <location>
        <begin position="19"/>
        <end position="79"/>
    </location>
</feature>
<dbReference type="Pfam" id="PF17922">
    <property type="entry name" value="TetR_C_17"/>
    <property type="match status" value="1"/>
</dbReference>
<dbReference type="PROSITE" id="PS50977">
    <property type="entry name" value="HTH_TETR_2"/>
    <property type="match status" value="1"/>
</dbReference>
<evidence type="ECO:0000259" key="5">
    <source>
        <dbReference type="PROSITE" id="PS50977"/>
    </source>
</evidence>
<evidence type="ECO:0000313" key="6">
    <source>
        <dbReference type="EMBL" id="MDZ5472187.1"/>
    </source>
</evidence>
<keyword evidence="3" id="KW-0804">Transcription</keyword>
<dbReference type="InterPro" id="IPR036271">
    <property type="entry name" value="Tet_transcr_reg_TetR-rel_C_sf"/>
</dbReference>
<organism evidence="6 7">
    <name type="scientific">Robertmurraya mangrovi</name>
    <dbReference type="NCBI Taxonomy" id="3098077"/>
    <lineage>
        <taxon>Bacteria</taxon>
        <taxon>Bacillati</taxon>
        <taxon>Bacillota</taxon>
        <taxon>Bacilli</taxon>
        <taxon>Bacillales</taxon>
        <taxon>Bacillaceae</taxon>
        <taxon>Robertmurraya</taxon>
    </lineage>
</organism>
<protein>
    <submittedName>
        <fullName evidence="6">TetR family transcriptional regulator</fullName>
    </submittedName>
</protein>
<dbReference type="RefSeq" id="WP_322446485.1">
    <property type="nucleotide sequence ID" value="NZ_JAXOFX010000005.1"/>
</dbReference>
<keyword evidence="7" id="KW-1185">Reference proteome</keyword>
<dbReference type="Pfam" id="PF00440">
    <property type="entry name" value="TetR_N"/>
    <property type="match status" value="1"/>
</dbReference>
<evidence type="ECO:0000256" key="4">
    <source>
        <dbReference type="PROSITE-ProRule" id="PRU00335"/>
    </source>
</evidence>
<dbReference type="PANTHER" id="PTHR47506:SF6">
    <property type="entry name" value="HTH-TYPE TRANSCRIPTIONAL REPRESSOR NEMR"/>
    <property type="match status" value="1"/>
</dbReference>
<sequence>MTFREDGVSMPVVSEKHREERKNIILKAAKEVFIKKGFTATTMQDIIETSHISRGGVYTYFQNTEDIFVELLRRRDIEDVWGPQDLYKNGLTSWQVLMSIIDTVSDTIEYQKDQLVPALYQYYFTVAWESKKHIPSLEARIEQVKNSLAYIIQRGIEDQEFKCDIPPEDIARTIITFCDGIYISSFHLGPERVALKNQFLTFKSYLRTCLFNNQSS</sequence>
<dbReference type="InterPro" id="IPR023772">
    <property type="entry name" value="DNA-bd_HTH_TetR-type_CS"/>
</dbReference>
<evidence type="ECO:0000256" key="3">
    <source>
        <dbReference type="ARBA" id="ARBA00023163"/>
    </source>
</evidence>
<proteinExistence type="predicted"/>
<dbReference type="InterPro" id="IPR009057">
    <property type="entry name" value="Homeodomain-like_sf"/>
</dbReference>
<evidence type="ECO:0000256" key="1">
    <source>
        <dbReference type="ARBA" id="ARBA00023015"/>
    </source>
</evidence>
<dbReference type="PRINTS" id="PR00455">
    <property type="entry name" value="HTHTETR"/>
</dbReference>
<keyword evidence="1" id="KW-0805">Transcription regulation</keyword>
<dbReference type="Proteomes" id="UP001290455">
    <property type="component" value="Unassembled WGS sequence"/>
</dbReference>
<dbReference type="PANTHER" id="PTHR47506">
    <property type="entry name" value="TRANSCRIPTIONAL REGULATORY PROTEIN"/>
    <property type="match status" value="1"/>
</dbReference>
<dbReference type="EMBL" id="JAXOFX010000005">
    <property type="protein sequence ID" value="MDZ5472187.1"/>
    <property type="molecule type" value="Genomic_DNA"/>
</dbReference>
<dbReference type="SUPFAM" id="SSF46689">
    <property type="entry name" value="Homeodomain-like"/>
    <property type="match status" value="1"/>
</dbReference>
<dbReference type="InterPro" id="IPR041612">
    <property type="entry name" value="YfiR_C"/>
</dbReference>
<dbReference type="Gene3D" id="1.10.10.60">
    <property type="entry name" value="Homeodomain-like"/>
    <property type="match status" value="1"/>
</dbReference>
<dbReference type="InterPro" id="IPR001647">
    <property type="entry name" value="HTH_TetR"/>
</dbReference>
<comment type="caution">
    <text evidence="6">The sequence shown here is derived from an EMBL/GenBank/DDBJ whole genome shotgun (WGS) entry which is preliminary data.</text>
</comment>
<dbReference type="SUPFAM" id="SSF48498">
    <property type="entry name" value="Tetracyclin repressor-like, C-terminal domain"/>
    <property type="match status" value="1"/>
</dbReference>